<evidence type="ECO:0000256" key="1">
    <source>
        <dbReference type="SAM" id="SignalP"/>
    </source>
</evidence>
<name>A0A8I2KMI9_9GAMM</name>
<feature type="chain" id="PRO_5044460672" description="Lipoprotein" evidence="1">
    <location>
        <begin position="23"/>
        <end position="218"/>
    </location>
</feature>
<evidence type="ECO:0000313" key="4">
    <source>
        <dbReference type="Proteomes" id="UP000646877"/>
    </source>
</evidence>
<dbReference type="Proteomes" id="UP000646877">
    <property type="component" value="Unassembled WGS sequence"/>
</dbReference>
<dbReference type="Proteomes" id="UP001304419">
    <property type="component" value="Chromosome 1"/>
</dbReference>
<feature type="signal peptide" evidence="1">
    <location>
        <begin position="1"/>
        <end position="22"/>
    </location>
</feature>
<dbReference type="RefSeq" id="WP_039494659.1">
    <property type="nucleotide sequence ID" value="NZ_CBCSDF010000018.1"/>
</dbReference>
<keyword evidence="1" id="KW-0732">Signal</keyword>
<dbReference type="PROSITE" id="PS51257">
    <property type="entry name" value="PROKAR_LIPOPROTEIN"/>
    <property type="match status" value="1"/>
</dbReference>
<proteinExistence type="predicted"/>
<evidence type="ECO:0000313" key="3">
    <source>
        <dbReference type="EMBL" id="WOX28925.1"/>
    </source>
</evidence>
<reference evidence="2" key="1">
    <citation type="submission" date="2019-10" db="EMBL/GenBank/DDBJ databases">
        <authorList>
            <person name="Paulsen S."/>
        </authorList>
    </citation>
    <scope>NUCLEOTIDE SEQUENCE</scope>
    <source>
        <strain evidence="2">LMG 19692</strain>
    </source>
</reference>
<dbReference type="EMBL" id="CP137578">
    <property type="protein sequence ID" value="WOX28925.1"/>
    <property type="molecule type" value="Genomic_DNA"/>
</dbReference>
<accession>A0A8I2KMI9</accession>
<evidence type="ECO:0000313" key="2">
    <source>
        <dbReference type="EMBL" id="NLR23330.1"/>
    </source>
</evidence>
<reference evidence="3 5" key="2">
    <citation type="submission" date="2023-10" db="EMBL/GenBank/DDBJ databases">
        <title>To unveil natural product biosynthetic capacity in Pseudoalteromonas.</title>
        <authorList>
            <person name="Wang J."/>
        </authorList>
    </citation>
    <scope>NUCLEOTIDE SEQUENCE [LARGE SCALE GENOMIC DNA]</scope>
    <source>
        <strain evidence="3 5">DSM 15914</strain>
    </source>
</reference>
<evidence type="ECO:0008006" key="6">
    <source>
        <dbReference type="Google" id="ProtNLM"/>
    </source>
</evidence>
<dbReference type="EMBL" id="WEIA01000014">
    <property type="protein sequence ID" value="NLR23330.1"/>
    <property type="molecule type" value="Genomic_DNA"/>
</dbReference>
<protein>
    <recommendedName>
        <fullName evidence="6">Lipoprotein</fullName>
    </recommendedName>
</protein>
<organism evidence="2 4">
    <name type="scientific">Pseudoalteromonas maricaloris</name>
    <dbReference type="NCBI Taxonomy" id="184924"/>
    <lineage>
        <taxon>Bacteria</taxon>
        <taxon>Pseudomonadati</taxon>
        <taxon>Pseudomonadota</taxon>
        <taxon>Gammaproteobacteria</taxon>
        <taxon>Alteromonadales</taxon>
        <taxon>Pseudoalteromonadaceae</taxon>
        <taxon>Pseudoalteromonas</taxon>
    </lineage>
</organism>
<evidence type="ECO:0000313" key="5">
    <source>
        <dbReference type="Proteomes" id="UP001304419"/>
    </source>
</evidence>
<dbReference type="AlphaFoldDB" id="A0A8I2KMI9"/>
<gene>
    <name evidence="2" type="ORF">F9Y85_18845</name>
    <name evidence="3" type="ORF">R5H13_01220</name>
</gene>
<sequence length="218" mass="23224">MTKNIVRLALASLFTISLTACVSTSTEVKQNTAYEFPIILSAQQPVLIFPVSLHGVPGNDREVGLAITAGVTGKHGASVVSSQQLYDVVGNLSWTVGENMRRHVNQGNYALTGSAKRIADDLTGAIQKLTKTLKSTGVIKDKGFNFNRVIVLHVDSSGGIPVPGVNRVTAFGGIIDLENQAVVSYIEKDLVLADGYDAVLAQMPMEMNGIIEDLINKG</sequence>
<keyword evidence="5" id="KW-1185">Reference proteome</keyword>